<keyword evidence="4 7" id="KW-1133">Transmembrane helix</keyword>
<evidence type="ECO:0000256" key="4">
    <source>
        <dbReference type="ARBA" id="ARBA00022989"/>
    </source>
</evidence>
<accession>A0A183GJR0</accession>
<keyword evidence="3 7" id="KW-0812">Transmembrane</keyword>
<dbReference type="EMBL" id="UZAH01034492">
    <property type="protein sequence ID" value="VDP35435.1"/>
    <property type="molecule type" value="Genomic_DNA"/>
</dbReference>
<feature type="transmembrane region" description="Helical" evidence="7">
    <location>
        <begin position="108"/>
        <end position="130"/>
    </location>
</feature>
<sequence length="404" mass="45456">MTAILGFHIVVSLVALTILSKLGSRLSIVQLYITKGEEENVDGFNVPKSLPLRLRVARVEEEELRNLPMYSSVHWLSLFMPLCVFVYGLSEVFVFIFPSNTDTNTSILWLIIAVAFVLQVLARLTSWLVINEDERSVLLVFAAIFFLFSVILATQADYFFDIHLLEGYDQFCANIATLMSEAGVGEYSSTQSRDPILLYISMSVLFSFIAAMLVFPNFRYANMYVNAQAKASVLLKLGLHITFLLPLLTLASFTRPVKKQLVFGPRQLLAEGQLDILRIYLAHLNLSAAKLNALQRETGYIRSVTLQATIFRYYSYFCAVILQYFSPILLSAFFALLLKTTGDLSWLGRPANAAPQTTTVGTFRTIFDPTVCRAVWSFSLVFTTFTNVVLSLIGVMYNSYFLPL</sequence>
<dbReference type="OrthoDB" id="196957at2759"/>
<keyword evidence="6" id="KW-0325">Glycoprotein</keyword>
<feature type="transmembrane region" description="Helical" evidence="7">
    <location>
        <begin position="137"/>
        <end position="156"/>
    </location>
</feature>
<dbReference type="PANTHER" id="PTHR13624">
    <property type="entry name" value="RE42071P"/>
    <property type="match status" value="1"/>
</dbReference>
<feature type="transmembrane region" description="Helical" evidence="7">
    <location>
        <begin position="6"/>
        <end position="23"/>
    </location>
</feature>
<gene>
    <name evidence="8" type="ORF">HPBE_LOCUS22918</name>
</gene>
<feature type="transmembrane region" description="Helical" evidence="7">
    <location>
        <begin position="196"/>
        <end position="221"/>
    </location>
</feature>
<dbReference type="PANTHER" id="PTHR13624:SF6">
    <property type="entry name" value="EMEI"/>
    <property type="match status" value="1"/>
</dbReference>
<evidence type="ECO:0000256" key="2">
    <source>
        <dbReference type="ARBA" id="ARBA00009706"/>
    </source>
</evidence>
<name>A0A183GJR0_HELPZ</name>
<comment type="subcellular location">
    <subcellularLocation>
        <location evidence="1">Membrane</location>
        <topology evidence="1">Multi-pass membrane protein</topology>
    </subcellularLocation>
</comment>
<evidence type="ECO:0000256" key="1">
    <source>
        <dbReference type="ARBA" id="ARBA00004141"/>
    </source>
</evidence>
<evidence type="ECO:0000256" key="5">
    <source>
        <dbReference type="ARBA" id="ARBA00023136"/>
    </source>
</evidence>
<comment type="similarity">
    <text evidence="2">Belongs to the TMEM161 family.</text>
</comment>
<feature type="transmembrane region" description="Helical" evidence="7">
    <location>
        <begin position="313"/>
        <end position="338"/>
    </location>
</feature>
<dbReference type="InterPro" id="IPR019395">
    <property type="entry name" value="Transmembrane_161A/B"/>
</dbReference>
<keyword evidence="5 7" id="KW-0472">Membrane</keyword>
<accession>A0A3P8DU64</accession>
<proteinExistence type="inferred from homology"/>
<dbReference type="Proteomes" id="UP000050761">
    <property type="component" value="Unassembled WGS sequence"/>
</dbReference>
<keyword evidence="9" id="KW-1185">Reference proteome</keyword>
<organism evidence="9 10">
    <name type="scientific">Heligmosomoides polygyrus</name>
    <name type="common">Parasitic roundworm</name>
    <dbReference type="NCBI Taxonomy" id="6339"/>
    <lineage>
        <taxon>Eukaryota</taxon>
        <taxon>Metazoa</taxon>
        <taxon>Ecdysozoa</taxon>
        <taxon>Nematoda</taxon>
        <taxon>Chromadorea</taxon>
        <taxon>Rhabditida</taxon>
        <taxon>Rhabditina</taxon>
        <taxon>Rhabditomorpha</taxon>
        <taxon>Strongyloidea</taxon>
        <taxon>Heligmosomidae</taxon>
        <taxon>Heligmosomoides</taxon>
    </lineage>
</organism>
<evidence type="ECO:0000256" key="6">
    <source>
        <dbReference type="ARBA" id="ARBA00023180"/>
    </source>
</evidence>
<reference evidence="10" key="2">
    <citation type="submission" date="2019-09" db="UniProtKB">
        <authorList>
            <consortium name="WormBaseParasite"/>
        </authorList>
    </citation>
    <scope>IDENTIFICATION</scope>
</reference>
<feature type="transmembrane region" description="Helical" evidence="7">
    <location>
        <begin position="75"/>
        <end position="96"/>
    </location>
</feature>
<dbReference type="Pfam" id="PF10268">
    <property type="entry name" value="Tmemb_161AB"/>
    <property type="match status" value="2"/>
</dbReference>
<dbReference type="WBParaSite" id="HPBE_0002291901-mRNA-1">
    <property type="protein sequence ID" value="HPBE_0002291901-mRNA-1"/>
    <property type="gene ID" value="HPBE_0002291901"/>
</dbReference>
<dbReference type="AlphaFoldDB" id="A0A183GJR0"/>
<feature type="transmembrane region" description="Helical" evidence="7">
    <location>
        <begin position="233"/>
        <end position="253"/>
    </location>
</feature>
<dbReference type="GO" id="GO:0016020">
    <property type="term" value="C:membrane"/>
    <property type="evidence" value="ECO:0007669"/>
    <property type="project" value="UniProtKB-SubCell"/>
</dbReference>
<feature type="transmembrane region" description="Helical" evidence="7">
    <location>
        <begin position="374"/>
        <end position="397"/>
    </location>
</feature>
<evidence type="ECO:0000313" key="10">
    <source>
        <dbReference type="WBParaSite" id="HPBE_0002291901-mRNA-1"/>
    </source>
</evidence>
<reference evidence="8 9" key="1">
    <citation type="submission" date="2018-11" db="EMBL/GenBank/DDBJ databases">
        <authorList>
            <consortium name="Pathogen Informatics"/>
        </authorList>
    </citation>
    <scope>NUCLEOTIDE SEQUENCE [LARGE SCALE GENOMIC DNA]</scope>
</reference>
<evidence type="ECO:0000256" key="3">
    <source>
        <dbReference type="ARBA" id="ARBA00022692"/>
    </source>
</evidence>
<evidence type="ECO:0000256" key="7">
    <source>
        <dbReference type="SAM" id="Phobius"/>
    </source>
</evidence>
<protein>
    <submittedName>
        <fullName evidence="10">Transmembrane protein</fullName>
    </submittedName>
</protein>
<evidence type="ECO:0000313" key="9">
    <source>
        <dbReference type="Proteomes" id="UP000050761"/>
    </source>
</evidence>
<evidence type="ECO:0000313" key="8">
    <source>
        <dbReference type="EMBL" id="VDP35435.1"/>
    </source>
</evidence>